<proteinExistence type="predicted"/>
<gene>
    <name evidence="3" type="primary">LOC136117276</name>
</gene>
<feature type="region of interest" description="Disordered" evidence="1">
    <location>
        <begin position="101"/>
        <end position="162"/>
    </location>
</feature>
<dbReference type="Proteomes" id="UP001652628">
    <property type="component" value="Chromosome X"/>
</dbReference>
<reference evidence="3" key="1">
    <citation type="submission" date="2025-08" db="UniProtKB">
        <authorList>
            <consortium name="RefSeq"/>
        </authorList>
    </citation>
    <scope>IDENTIFICATION</scope>
</reference>
<feature type="compositionally biased region" description="Basic and acidic residues" evidence="1">
    <location>
        <begin position="101"/>
        <end position="126"/>
    </location>
</feature>
<evidence type="ECO:0000313" key="3">
    <source>
        <dbReference type="RefSeq" id="XP_070853960.1"/>
    </source>
</evidence>
<dbReference type="RefSeq" id="XP_070853960.1">
    <property type="nucleotide sequence ID" value="XM_070997859.1"/>
</dbReference>
<keyword evidence="2" id="KW-1185">Reference proteome</keyword>
<organism evidence="2 3">
    <name type="scientific">Drosophila suzukii</name>
    <name type="common">Spotted-wing drosophila fruit fly</name>
    <dbReference type="NCBI Taxonomy" id="28584"/>
    <lineage>
        <taxon>Eukaryota</taxon>
        <taxon>Metazoa</taxon>
        <taxon>Ecdysozoa</taxon>
        <taxon>Arthropoda</taxon>
        <taxon>Hexapoda</taxon>
        <taxon>Insecta</taxon>
        <taxon>Pterygota</taxon>
        <taxon>Neoptera</taxon>
        <taxon>Endopterygota</taxon>
        <taxon>Diptera</taxon>
        <taxon>Brachycera</taxon>
        <taxon>Muscomorpha</taxon>
        <taxon>Ephydroidea</taxon>
        <taxon>Drosophilidae</taxon>
        <taxon>Drosophila</taxon>
        <taxon>Sophophora</taxon>
    </lineage>
</organism>
<protein>
    <submittedName>
        <fullName evidence="3">Uncharacterized protein isoform X1</fullName>
    </submittedName>
</protein>
<dbReference type="GeneID" id="136117276"/>
<sequence length="237" mass="27808">MEVFDENLRKIQVQDQNNNVDHQHVKSNIKNQGPASEVQNLTDIQGEKLPLLIEVQDHKILSESQNLEYLVHVQKVKDYLSVEELEKFSLEIKNVKQLRDAYSREKEPNQKQELDDKTQDVEEHQGELYSLENDSNQKQELDDKTEDVQRQSPPGNLDDTASERIVNRRSRTIPPMPSEETMRHSIADNLMEILVNMTNPLYRQQCFELLQVGDALQARSRILDILQRIDEKRRIRK</sequence>
<accession>A0ABM4TVG1</accession>
<evidence type="ECO:0000313" key="2">
    <source>
        <dbReference type="Proteomes" id="UP001652628"/>
    </source>
</evidence>
<evidence type="ECO:0000256" key="1">
    <source>
        <dbReference type="SAM" id="MobiDB-lite"/>
    </source>
</evidence>
<feature type="compositionally biased region" description="Basic and acidic residues" evidence="1">
    <location>
        <begin position="135"/>
        <end position="149"/>
    </location>
</feature>
<name>A0ABM4TVG1_DROSZ</name>